<dbReference type="PATRIC" id="fig|179408.3.peg.1069"/>
<feature type="transmembrane region" description="Helical" evidence="8">
    <location>
        <begin position="472"/>
        <end position="490"/>
    </location>
</feature>
<dbReference type="InterPro" id="IPR050297">
    <property type="entry name" value="LipidA_mod_glycosyltrf_83"/>
</dbReference>
<keyword evidence="2" id="KW-1003">Cell membrane</keyword>
<dbReference type="GO" id="GO:0009103">
    <property type="term" value="P:lipopolysaccharide biosynthetic process"/>
    <property type="evidence" value="ECO:0007669"/>
    <property type="project" value="UniProtKB-ARBA"/>
</dbReference>
<dbReference type="KEGG" id="oni:Osc7112_0856"/>
<keyword evidence="3" id="KW-0328">Glycosyltransferase</keyword>
<dbReference type="GO" id="GO:0005886">
    <property type="term" value="C:plasma membrane"/>
    <property type="evidence" value="ECO:0007669"/>
    <property type="project" value="UniProtKB-SubCell"/>
</dbReference>
<dbReference type="InterPro" id="IPR038731">
    <property type="entry name" value="RgtA/B/C-like"/>
</dbReference>
<keyword evidence="6 8" id="KW-1133">Transmembrane helix</keyword>
<evidence type="ECO:0000256" key="7">
    <source>
        <dbReference type="ARBA" id="ARBA00023136"/>
    </source>
</evidence>
<protein>
    <recommendedName>
        <fullName evidence="9">Glycosyltransferase RgtA/B/C/D-like domain-containing protein</fullName>
    </recommendedName>
</protein>
<accession>K9VD51</accession>
<feature type="transmembrane region" description="Helical" evidence="8">
    <location>
        <begin position="376"/>
        <end position="401"/>
    </location>
</feature>
<evidence type="ECO:0000256" key="6">
    <source>
        <dbReference type="ARBA" id="ARBA00022989"/>
    </source>
</evidence>
<dbReference type="PANTHER" id="PTHR33908">
    <property type="entry name" value="MANNOSYLTRANSFERASE YKCB-RELATED"/>
    <property type="match status" value="1"/>
</dbReference>
<dbReference type="eggNOG" id="COG5305">
    <property type="taxonomic scope" value="Bacteria"/>
</dbReference>
<feature type="transmembrane region" description="Helical" evidence="8">
    <location>
        <begin position="311"/>
        <end position="329"/>
    </location>
</feature>
<feature type="domain" description="Glycosyltransferase RgtA/B/C/D-like" evidence="9">
    <location>
        <begin position="161"/>
        <end position="329"/>
    </location>
</feature>
<evidence type="ECO:0000256" key="8">
    <source>
        <dbReference type="SAM" id="Phobius"/>
    </source>
</evidence>
<dbReference type="Pfam" id="PF13231">
    <property type="entry name" value="PMT_2"/>
    <property type="match status" value="1"/>
</dbReference>
<sequence>MGWASRPSKKNGRDAHPTITIKIVSYLIRAPKLVGCVRAHLTGGVTKKICARLASYKMESTKDRDRLNSHNPSLDKWLRFLIIAVLVIGILFRFANLDRKFYWIDETYTSLRVSGYTEAEIIKQISYQKITSPADLQKYQQINSEKTVRDTLNSLATEDPQHPPLYYVLARYWAQWFGSSVAAMRSLAAVISLLVFPAIYWLAWELFESSAVAWMAIAIFAISPYHILFAQEARQYSLWTVTTILSTAALLRAMRATDANQNPIWLVYHWTIYAVMTTMGFYTHLLFVCVAAAHAIYVAVIANWRDVKTFISYYVASLIASIGFMPSLINTVENFNQVRSTTAWAEQTNYLRLVSRWVGSVTIAFFDIGIDGTANAAQLALLIPVGIVILTLVGYALYYLCRQTPKRVWLIVLLLIATTALFLAVPDLIKGGRRSANPRYLVPFYVGIQLAVAYLLSAKISNNLENFKQQKLWKIVIFAVFSAGIISGGVSSQADIWWNKGSGWLRALEVAGTVNQASNPLIISDANIAYIMPLSYYLEPKVKLLIEPRCYTSCYKNRELAKKKPQPPQIPGGFSELFVYRPSSTLRSAIQQQNYQIEPADTNVELNLWKITKK</sequence>
<dbReference type="STRING" id="179408.Osc7112_0856"/>
<dbReference type="GO" id="GO:0016763">
    <property type="term" value="F:pentosyltransferase activity"/>
    <property type="evidence" value="ECO:0007669"/>
    <property type="project" value="TreeGrafter"/>
</dbReference>
<organism evidence="10 11">
    <name type="scientific">Phormidium nigroviride PCC 7112</name>
    <dbReference type="NCBI Taxonomy" id="179408"/>
    <lineage>
        <taxon>Bacteria</taxon>
        <taxon>Bacillati</taxon>
        <taxon>Cyanobacteriota</taxon>
        <taxon>Cyanophyceae</taxon>
        <taxon>Oscillatoriophycideae</taxon>
        <taxon>Oscillatoriales</taxon>
        <taxon>Oscillatoriaceae</taxon>
        <taxon>Phormidium</taxon>
    </lineage>
</organism>
<keyword evidence="4" id="KW-0808">Transferase</keyword>
<feature type="transmembrane region" description="Helical" evidence="8">
    <location>
        <begin position="266"/>
        <end position="299"/>
    </location>
</feature>
<evidence type="ECO:0000256" key="1">
    <source>
        <dbReference type="ARBA" id="ARBA00004651"/>
    </source>
</evidence>
<evidence type="ECO:0000256" key="2">
    <source>
        <dbReference type="ARBA" id="ARBA00022475"/>
    </source>
</evidence>
<dbReference type="PANTHER" id="PTHR33908:SF11">
    <property type="entry name" value="MEMBRANE PROTEIN"/>
    <property type="match status" value="1"/>
</dbReference>
<evidence type="ECO:0000256" key="3">
    <source>
        <dbReference type="ARBA" id="ARBA00022676"/>
    </source>
</evidence>
<evidence type="ECO:0000313" key="10">
    <source>
        <dbReference type="EMBL" id="AFZ05434.1"/>
    </source>
</evidence>
<reference evidence="10 11" key="1">
    <citation type="submission" date="2012-05" db="EMBL/GenBank/DDBJ databases">
        <title>Finished chromosome of genome of Oscillatoria sp. PCC 7112.</title>
        <authorList>
            <consortium name="US DOE Joint Genome Institute"/>
            <person name="Gugger M."/>
            <person name="Coursin T."/>
            <person name="Rippka R."/>
            <person name="Tandeau De Marsac N."/>
            <person name="Huntemann M."/>
            <person name="Wei C.-L."/>
            <person name="Han J."/>
            <person name="Detter J.C."/>
            <person name="Han C."/>
            <person name="Tapia R."/>
            <person name="Davenport K."/>
            <person name="Daligault H."/>
            <person name="Erkkila T."/>
            <person name="Gu W."/>
            <person name="Munk A.C.C."/>
            <person name="Teshima H."/>
            <person name="Xu Y."/>
            <person name="Chain P."/>
            <person name="Chen A."/>
            <person name="Krypides N."/>
            <person name="Mavromatis K."/>
            <person name="Markowitz V."/>
            <person name="Szeto E."/>
            <person name="Ivanova N."/>
            <person name="Mikhailova N."/>
            <person name="Ovchinnikova G."/>
            <person name="Pagani I."/>
            <person name="Pati A."/>
            <person name="Goodwin L."/>
            <person name="Peters L."/>
            <person name="Pitluck S."/>
            <person name="Woyke T."/>
            <person name="Kerfeld C."/>
        </authorList>
    </citation>
    <scope>NUCLEOTIDE SEQUENCE [LARGE SCALE GENOMIC DNA]</scope>
    <source>
        <strain evidence="10 11">PCC 7112</strain>
    </source>
</reference>
<proteinExistence type="predicted"/>
<keyword evidence="11" id="KW-1185">Reference proteome</keyword>
<feature type="transmembrane region" description="Helical" evidence="8">
    <location>
        <begin position="182"/>
        <end position="204"/>
    </location>
</feature>
<evidence type="ECO:0000259" key="9">
    <source>
        <dbReference type="Pfam" id="PF13231"/>
    </source>
</evidence>
<feature type="transmembrane region" description="Helical" evidence="8">
    <location>
        <begin position="211"/>
        <end position="230"/>
    </location>
</feature>
<dbReference type="HOGENOM" id="CLU_037292_0_0_3"/>
<keyword evidence="5 8" id="KW-0812">Transmembrane</keyword>
<gene>
    <name evidence="10" type="ORF">Osc7112_0856</name>
</gene>
<dbReference type="AlphaFoldDB" id="K9VD51"/>
<dbReference type="Proteomes" id="UP000010478">
    <property type="component" value="Chromosome"/>
</dbReference>
<name>K9VD51_9CYAN</name>
<feature type="transmembrane region" description="Helical" evidence="8">
    <location>
        <begin position="408"/>
        <end position="429"/>
    </location>
</feature>
<feature type="transmembrane region" description="Helical" evidence="8">
    <location>
        <begin position="236"/>
        <end position="254"/>
    </location>
</feature>
<feature type="transmembrane region" description="Helical" evidence="8">
    <location>
        <begin position="77"/>
        <end position="95"/>
    </location>
</feature>
<feature type="transmembrane region" description="Helical" evidence="8">
    <location>
        <begin position="441"/>
        <end position="460"/>
    </location>
</feature>
<comment type="subcellular location">
    <subcellularLocation>
        <location evidence="1">Cell membrane</location>
        <topology evidence="1">Multi-pass membrane protein</topology>
    </subcellularLocation>
</comment>
<evidence type="ECO:0000313" key="11">
    <source>
        <dbReference type="Proteomes" id="UP000010478"/>
    </source>
</evidence>
<evidence type="ECO:0000256" key="5">
    <source>
        <dbReference type="ARBA" id="ARBA00022692"/>
    </source>
</evidence>
<keyword evidence="7 8" id="KW-0472">Membrane</keyword>
<dbReference type="EMBL" id="CP003614">
    <property type="protein sequence ID" value="AFZ05434.1"/>
    <property type="molecule type" value="Genomic_DNA"/>
</dbReference>
<evidence type="ECO:0000256" key="4">
    <source>
        <dbReference type="ARBA" id="ARBA00022679"/>
    </source>
</evidence>